<dbReference type="PANTHER" id="PTHR31374">
    <property type="entry name" value="AUXIN-INDUCED PROTEIN-LIKE-RELATED"/>
    <property type="match status" value="1"/>
</dbReference>
<evidence type="ECO:0000313" key="2">
    <source>
        <dbReference type="EMBL" id="PIA43911.1"/>
    </source>
</evidence>
<reference evidence="2 3" key="1">
    <citation type="submission" date="2017-09" db="EMBL/GenBank/DDBJ databases">
        <title>WGS assembly of Aquilegia coerulea Goldsmith.</title>
        <authorList>
            <person name="Hodges S."/>
            <person name="Kramer E."/>
            <person name="Nordborg M."/>
            <person name="Tomkins J."/>
            <person name="Borevitz J."/>
            <person name="Derieg N."/>
            <person name="Yan J."/>
            <person name="Mihaltcheva S."/>
            <person name="Hayes R.D."/>
            <person name="Rokhsar D."/>
        </authorList>
    </citation>
    <scope>NUCLEOTIDE SEQUENCE [LARGE SCALE GENOMIC DNA]</scope>
    <source>
        <strain evidence="3">cv. Goldsmith</strain>
    </source>
</reference>
<dbReference type="FunCoup" id="A0A2G5DK77">
    <property type="interactions" value="161"/>
</dbReference>
<comment type="similarity">
    <text evidence="1">Belongs to the ARG7 family.</text>
</comment>
<evidence type="ECO:0000256" key="1">
    <source>
        <dbReference type="ARBA" id="ARBA00006974"/>
    </source>
</evidence>
<proteinExistence type="inferred from homology"/>
<dbReference type="STRING" id="218851.A0A2G5DK77"/>
<dbReference type="InterPro" id="IPR003676">
    <property type="entry name" value="SAUR_fam"/>
</dbReference>
<protein>
    <submittedName>
        <fullName evidence="2">Uncharacterized protein</fullName>
    </submittedName>
</protein>
<gene>
    <name evidence="2" type="ORF">AQUCO_01800156v1</name>
</gene>
<evidence type="ECO:0000313" key="3">
    <source>
        <dbReference type="Proteomes" id="UP000230069"/>
    </source>
</evidence>
<dbReference type="OrthoDB" id="1897212at2759"/>
<sequence>MMGQLLRIPTKDLRRLVHGLSMVNRSISTLNRKTCKSTKYLDEESKETLIREGSSHSRHIHRSNTKIPKGYLAVEVGPEMRRFVIPASYLSLPDFQVLMESVEEEFGFEQVGALKFPCEEEEFEDILISCHAKHRRKELKRQ</sequence>
<dbReference type="Proteomes" id="UP000230069">
    <property type="component" value="Unassembled WGS sequence"/>
</dbReference>
<name>A0A2G5DK77_AQUCA</name>
<keyword evidence="3" id="KW-1185">Reference proteome</keyword>
<dbReference type="Pfam" id="PF02519">
    <property type="entry name" value="Auxin_inducible"/>
    <property type="match status" value="1"/>
</dbReference>
<accession>A0A2G5DK77</accession>
<dbReference type="InParanoid" id="A0A2G5DK77"/>
<dbReference type="PANTHER" id="PTHR31374:SF139">
    <property type="entry name" value="OS02G0143300 PROTEIN"/>
    <property type="match status" value="1"/>
</dbReference>
<dbReference type="GO" id="GO:0009733">
    <property type="term" value="P:response to auxin"/>
    <property type="evidence" value="ECO:0007669"/>
    <property type="project" value="InterPro"/>
</dbReference>
<organism evidence="2 3">
    <name type="scientific">Aquilegia coerulea</name>
    <name type="common">Rocky mountain columbine</name>
    <dbReference type="NCBI Taxonomy" id="218851"/>
    <lineage>
        <taxon>Eukaryota</taxon>
        <taxon>Viridiplantae</taxon>
        <taxon>Streptophyta</taxon>
        <taxon>Embryophyta</taxon>
        <taxon>Tracheophyta</taxon>
        <taxon>Spermatophyta</taxon>
        <taxon>Magnoliopsida</taxon>
        <taxon>Ranunculales</taxon>
        <taxon>Ranunculaceae</taxon>
        <taxon>Thalictroideae</taxon>
        <taxon>Aquilegia</taxon>
    </lineage>
</organism>
<dbReference type="EMBL" id="KZ305035">
    <property type="protein sequence ID" value="PIA43911.1"/>
    <property type="molecule type" value="Genomic_DNA"/>
</dbReference>
<dbReference type="AlphaFoldDB" id="A0A2G5DK77"/>